<feature type="region of interest" description="Disordered" evidence="4">
    <location>
        <begin position="16"/>
        <end position="48"/>
    </location>
</feature>
<dbReference type="RefSeq" id="WP_169927630.1">
    <property type="nucleotide sequence ID" value="NZ_CP012333.1"/>
</dbReference>
<keyword evidence="3" id="KW-0720">Serine protease</keyword>
<protein>
    <submittedName>
        <fullName evidence="6">Protease</fullName>
    </submittedName>
</protein>
<dbReference type="SMART" id="SM00245">
    <property type="entry name" value="TSPc"/>
    <property type="match status" value="1"/>
</dbReference>
<dbReference type="PANTHER" id="PTHR32060:SF30">
    <property type="entry name" value="CARBOXY-TERMINAL PROCESSING PROTEASE CTPA"/>
    <property type="match status" value="1"/>
</dbReference>
<dbReference type="InterPro" id="IPR005151">
    <property type="entry name" value="Tail-specific_protease"/>
</dbReference>
<organism evidence="6 7">
    <name type="scientific">Labilithrix luteola</name>
    <dbReference type="NCBI Taxonomy" id="1391654"/>
    <lineage>
        <taxon>Bacteria</taxon>
        <taxon>Pseudomonadati</taxon>
        <taxon>Myxococcota</taxon>
        <taxon>Polyangia</taxon>
        <taxon>Polyangiales</taxon>
        <taxon>Labilitrichaceae</taxon>
        <taxon>Labilithrix</taxon>
    </lineage>
</organism>
<evidence type="ECO:0000256" key="2">
    <source>
        <dbReference type="ARBA" id="ARBA00022801"/>
    </source>
</evidence>
<name>A0A0K1PUT2_9BACT</name>
<feature type="domain" description="Tail specific protease" evidence="5">
    <location>
        <begin position="349"/>
        <end position="552"/>
    </location>
</feature>
<dbReference type="AlphaFoldDB" id="A0A0K1PUT2"/>
<keyword evidence="1 6" id="KW-0645">Protease</keyword>
<dbReference type="Gene3D" id="3.90.226.10">
    <property type="entry name" value="2-enoyl-CoA Hydratase, Chain A, domain 1"/>
    <property type="match status" value="1"/>
</dbReference>
<dbReference type="GO" id="GO:0007165">
    <property type="term" value="P:signal transduction"/>
    <property type="evidence" value="ECO:0007669"/>
    <property type="project" value="TreeGrafter"/>
</dbReference>
<dbReference type="CDD" id="cd07560">
    <property type="entry name" value="Peptidase_S41_CPP"/>
    <property type="match status" value="1"/>
</dbReference>
<evidence type="ECO:0000256" key="3">
    <source>
        <dbReference type="ARBA" id="ARBA00022825"/>
    </source>
</evidence>
<proteinExistence type="predicted"/>
<dbReference type="EMBL" id="CP012333">
    <property type="protein sequence ID" value="AKU97288.1"/>
    <property type="molecule type" value="Genomic_DNA"/>
</dbReference>
<accession>A0A0K1PUT2</accession>
<gene>
    <name evidence="6" type="ORF">AKJ09_03952</name>
</gene>
<evidence type="ECO:0000313" key="7">
    <source>
        <dbReference type="Proteomes" id="UP000064967"/>
    </source>
</evidence>
<evidence type="ECO:0000256" key="4">
    <source>
        <dbReference type="SAM" id="MobiDB-lite"/>
    </source>
</evidence>
<dbReference type="SUPFAM" id="SSF52096">
    <property type="entry name" value="ClpP/crotonase"/>
    <property type="match status" value="1"/>
</dbReference>
<dbReference type="GO" id="GO:0004175">
    <property type="term" value="F:endopeptidase activity"/>
    <property type="evidence" value="ECO:0007669"/>
    <property type="project" value="TreeGrafter"/>
</dbReference>
<dbReference type="GO" id="GO:0008236">
    <property type="term" value="F:serine-type peptidase activity"/>
    <property type="evidence" value="ECO:0007669"/>
    <property type="project" value="UniProtKB-KW"/>
</dbReference>
<dbReference type="GO" id="GO:0030288">
    <property type="term" value="C:outer membrane-bounded periplasmic space"/>
    <property type="evidence" value="ECO:0007669"/>
    <property type="project" value="TreeGrafter"/>
</dbReference>
<dbReference type="Pfam" id="PF03572">
    <property type="entry name" value="Peptidase_S41"/>
    <property type="match status" value="1"/>
</dbReference>
<keyword evidence="2" id="KW-0378">Hydrolase</keyword>
<evidence type="ECO:0000313" key="6">
    <source>
        <dbReference type="EMBL" id="AKU97288.1"/>
    </source>
</evidence>
<dbReference type="InterPro" id="IPR029045">
    <property type="entry name" value="ClpP/crotonase-like_dom_sf"/>
</dbReference>
<evidence type="ECO:0000256" key="1">
    <source>
        <dbReference type="ARBA" id="ARBA00022670"/>
    </source>
</evidence>
<sequence length="625" mass="66070">MPIGLFVWLAAAPHDPTPPADASGTGAPSGEPSIAETTSPSGLDDNHEDEHSYVFRIPSGEPTALSCDEARTIVEQVRMGLAYAPERIGAEPFATSTADWLDPHGLLTLAKDAPTSRAIGKVANDLLADLEGRRQRDCSSALAPGAALEEWSKELREAFDRGRKAPGSADPRAAALEPLPPTGVAKEIALEIGRRVGAFEALHGDRGKAIGDEARRRFFPPLDKAGWSRVVLASAVRAYVPLVDPHGEWAPFDEESHIYELDLASRPPSKLWGRAVPTAIGVRVSDFAAPPLKEGDVVLEVSRVATAGLPLEQVDQLGFATTEGAASTPNAKLRGNGKSALTAVVLRDGKIVDLELAKTEEPATASREGEGLPTERIAFGEGDVLVVGIEDVRDDLGDDLAALINAERDHGARKLVGLVLDLRGNGGGSTDGALGALSLFLPSAPLFSMKRRDGTIEIDRAPAPHEHDRWTGPVATFVNGTTASAAEMIAGALASYRRGVTVGTTTFGKGCAQEYVDDDAHAGVLRLTTLVYALPDGTPVQRVGLVPQIRFPFPDTGEDGPAVHEREAKLAHSAPSWRGPDLRDPATRLDETPWPTHGGAVGPCKDDATCRALRLLGAPKRVAKH</sequence>
<dbReference type="InterPro" id="IPR004447">
    <property type="entry name" value="Peptidase_S41A"/>
</dbReference>
<dbReference type="GO" id="GO:0006508">
    <property type="term" value="P:proteolysis"/>
    <property type="evidence" value="ECO:0007669"/>
    <property type="project" value="UniProtKB-KW"/>
</dbReference>
<dbReference type="PANTHER" id="PTHR32060">
    <property type="entry name" value="TAIL-SPECIFIC PROTEASE"/>
    <property type="match status" value="1"/>
</dbReference>
<reference evidence="6 7" key="1">
    <citation type="submission" date="2015-08" db="EMBL/GenBank/DDBJ databases">
        <authorList>
            <person name="Babu N.S."/>
            <person name="Beckwith C.J."/>
            <person name="Beseler K.G."/>
            <person name="Brison A."/>
            <person name="Carone J.V."/>
            <person name="Caskin T.P."/>
            <person name="Diamond M."/>
            <person name="Durham M.E."/>
            <person name="Foxe J.M."/>
            <person name="Go M."/>
            <person name="Henderson B.A."/>
            <person name="Jones I.B."/>
            <person name="McGettigan J.A."/>
            <person name="Micheletti S.J."/>
            <person name="Nasrallah M.E."/>
            <person name="Ortiz D."/>
            <person name="Piller C.R."/>
            <person name="Privatt S.R."/>
            <person name="Schneider S.L."/>
            <person name="Sharp S."/>
            <person name="Smith T.C."/>
            <person name="Stanton J.D."/>
            <person name="Ullery H.E."/>
            <person name="Wilson R.J."/>
            <person name="Serrano M.G."/>
            <person name="Buck G."/>
            <person name="Lee V."/>
            <person name="Wang Y."/>
            <person name="Carvalho R."/>
            <person name="Voegtly L."/>
            <person name="Shi R."/>
            <person name="Duckworth R."/>
            <person name="Johnson A."/>
            <person name="Loviza R."/>
            <person name="Walstead R."/>
            <person name="Shah Z."/>
            <person name="Kiflezghi M."/>
            <person name="Wade K."/>
            <person name="Ball S.L."/>
            <person name="Bradley K.W."/>
            <person name="Asai D.J."/>
            <person name="Bowman C.A."/>
            <person name="Russell D.A."/>
            <person name="Pope W.H."/>
            <person name="Jacobs-Sera D."/>
            <person name="Hendrix R.W."/>
            <person name="Hatfull G.F."/>
        </authorList>
    </citation>
    <scope>NUCLEOTIDE SEQUENCE [LARGE SCALE GENOMIC DNA]</scope>
    <source>
        <strain evidence="6 7">DSM 27648</strain>
    </source>
</reference>
<evidence type="ECO:0000259" key="5">
    <source>
        <dbReference type="SMART" id="SM00245"/>
    </source>
</evidence>
<dbReference type="Proteomes" id="UP000064967">
    <property type="component" value="Chromosome"/>
</dbReference>
<dbReference type="KEGG" id="llu:AKJ09_03952"/>
<dbReference type="STRING" id="1391654.AKJ09_03952"/>
<keyword evidence="7" id="KW-1185">Reference proteome</keyword>